<dbReference type="InterPro" id="IPR051319">
    <property type="entry name" value="Oligoribo/pAp-PDE_c-di-AMP_PDE"/>
</dbReference>
<dbReference type="PANTHER" id="PTHR47618">
    <property type="entry name" value="BIFUNCTIONAL OLIGORIBONUCLEASE AND PAP PHOSPHATASE NRNA"/>
    <property type="match status" value="1"/>
</dbReference>
<organism evidence="3 4">
    <name type="scientific">Williamsia serinedens</name>
    <dbReference type="NCBI Taxonomy" id="391736"/>
    <lineage>
        <taxon>Bacteria</taxon>
        <taxon>Bacillati</taxon>
        <taxon>Actinomycetota</taxon>
        <taxon>Actinomycetes</taxon>
        <taxon>Mycobacteriales</taxon>
        <taxon>Nocardiaceae</taxon>
        <taxon>Williamsia</taxon>
    </lineage>
</organism>
<dbReference type="InterPro" id="IPR003156">
    <property type="entry name" value="DHHA1_dom"/>
</dbReference>
<keyword evidence="4" id="KW-1185">Reference proteome</keyword>
<sequence>MTDGSDDRRRIVDVLRDASAVTLFTHVRPDADTMGSALALAVALDRNGVDVEVGVPGALPVPDALTRLPGAKMVVPSDQIAGHRVAVALDCASVGRLEDLQDVFTRAETRVVIDHHASNTGFGDLDLVDAEADCTAELVLAVLDDLDAEIDADVATCLYAGLVTDTGSFRWARPGSHAIAARLLAAGVDGPAWTRTLLDTHRFGWLAMVADALRSAVLVPEAFGGNGLVYACVDHTWRDAIGWDEAESVIDLVRTIGDADVAVVFKESDPGTWTVSMRSRSATDLVPIARAHGGGGHPHAAGFGFTGAVEDVVAAFSAA</sequence>
<dbReference type="PANTHER" id="PTHR47618:SF1">
    <property type="entry name" value="BIFUNCTIONAL OLIGORIBONUCLEASE AND PAP PHOSPHATASE NRNA"/>
    <property type="match status" value="1"/>
</dbReference>
<feature type="domain" description="DHHA1" evidence="2">
    <location>
        <begin position="230"/>
        <end position="316"/>
    </location>
</feature>
<name>A0ABT1GXJ5_9NOCA</name>
<dbReference type="Proteomes" id="UP001205740">
    <property type="component" value="Unassembled WGS sequence"/>
</dbReference>
<dbReference type="RefSeq" id="WP_253652623.1">
    <property type="nucleotide sequence ID" value="NZ_BAAAOE010000004.1"/>
</dbReference>
<dbReference type="EMBL" id="JAMTCG010000001">
    <property type="protein sequence ID" value="MCP2159003.1"/>
    <property type="molecule type" value="Genomic_DNA"/>
</dbReference>
<proteinExistence type="predicted"/>
<accession>A0ABT1GXJ5</accession>
<evidence type="ECO:0000259" key="1">
    <source>
        <dbReference type="Pfam" id="PF01368"/>
    </source>
</evidence>
<dbReference type="Gene3D" id="3.90.1640.10">
    <property type="entry name" value="inorganic pyrophosphatase (n-terminal core)"/>
    <property type="match status" value="1"/>
</dbReference>
<evidence type="ECO:0000313" key="4">
    <source>
        <dbReference type="Proteomes" id="UP001205740"/>
    </source>
</evidence>
<dbReference type="Gene3D" id="3.10.310.30">
    <property type="match status" value="1"/>
</dbReference>
<dbReference type="InterPro" id="IPR001667">
    <property type="entry name" value="DDH_dom"/>
</dbReference>
<gene>
    <name evidence="3" type="ORF">LX12_000167</name>
</gene>
<dbReference type="SUPFAM" id="SSF64182">
    <property type="entry name" value="DHH phosphoesterases"/>
    <property type="match status" value="1"/>
</dbReference>
<dbReference type="Pfam" id="PF01368">
    <property type="entry name" value="DHH"/>
    <property type="match status" value="1"/>
</dbReference>
<dbReference type="InterPro" id="IPR038763">
    <property type="entry name" value="DHH_sf"/>
</dbReference>
<comment type="caution">
    <text evidence="3">The sequence shown here is derived from an EMBL/GenBank/DDBJ whole genome shotgun (WGS) entry which is preliminary data.</text>
</comment>
<protein>
    <submittedName>
        <fullName evidence="3">Phosphoesterase RecJ domain-containing protein</fullName>
    </submittedName>
</protein>
<feature type="domain" description="DDH" evidence="1">
    <location>
        <begin position="21"/>
        <end position="161"/>
    </location>
</feature>
<evidence type="ECO:0000313" key="3">
    <source>
        <dbReference type="EMBL" id="MCP2159003.1"/>
    </source>
</evidence>
<reference evidence="3 4" key="1">
    <citation type="submission" date="2022-06" db="EMBL/GenBank/DDBJ databases">
        <title>Genomic Encyclopedia of Archaeal and Bacterial Type Strains, Phase II (KMG-II): from individual species to whole genera.</title>
        <authorList>
            <person name="Goeker M."/>
        </authorList>
    </citation>
    <scope>NUCLEOTIDE SEQUENCE [LARGE SCALE GENOMIC DNA]</scope>
    <source>
        <strain evidence="3 4">DSM 45037</strain>
    </source>
</reference>
<dbReference type="Pfam" id="PF02272">
    <property type="entry name" value="DHHA1"/>
    <property type="match status" value="1"/>
</dbReference>
<evidence type="ECO:0000259" key="2">
    <source>
        <dbReference type="Pfam" id="PF02272"/>
    </source>
</evidence>